<protein>
    <recommendedName>
        <fullName evidence="1">DUF5672 domain-containing protein</fullName>
    </recommendedName>
</protein>
<evidence type="ECO:0000259" key="1">
    <source>
        <dbReference type="Pfam" id="PF18922"/>
    </source>
</evidence>
<sequence>MKPVAVIIPVYKPHMNPHELISFQQCLKVLSSHPIFLIKPHSLSIDHLLKSYPALQVEAFDDTYFQGISGYNRLLCSESFYERFTAYEYILIAQLDVFIFRDDLLAWCQKGFDYVGAPQFSNIRPKRTSRKSLREILSLLLQKPLLNGGLSLRRVQACLHLLNVYHRFFPTWPGNEDSFFSLHFPRLLPFRSLMNLPDPHEALKFAVEMEPRESLVINHGELPMGCHAWDVYDLDFWRPIFNDYGYVV</sequence>
<dbReference type="AlphaFoldDB" id="A0A927B768"/>
<organism evidence="2 3">
    <name type="scientific">Spirosoma validum</name>
    <dbReference type="NCBI Taxonomy" id="2771355"/>
    <lineage>
        <taxon>Bacteria</taxon>
        <taxon>Pseudomonadati</taxon>
        <taxon>Bacteroidota</taxon>
        <taxon>Cytophagia</taxon>
        <taxon>Cytophagales</taxon>
        <taxon>Cytophagaceae</taxon>
        <taxon>Spirosoma</taxon>
    </lineage>
</organism>
<dbReference type="EMBL" id="JACXAA010000015">
    <property type="protein sequence ID" value="MBD2756965.1"/>
    <property type="molecule type" value="Genomic_DNA"/>
</dbReference>
<feature type="domain" description="DUF5672" evidence="1">
    <location>
        <begin position="55"/>
        <end position="227"/>
    </location>
</feature>
<dbReference type="InterPro" id="IPR043729">
    <property type="entry name" value="DUF5672"/>
</dbReference>
<dbReference type="RefSeq" id="WP_191042583.1">
    <property type="nucleotide sequence ID" value="NZ_JACXAA010000015.1"/>
</dbReference>
<evidence type="ECO:0000313" key="3">
    <source>
        <dbReference type="Proteomes" id="UP000653797"/>
    </source>
</evidence>
<dbReference type="Pfam" id="PF18922">
    <property type="entry name" value="DUF5672"/>
    <property type="match status" value="1"/>
</dbReference>
<gene>
    <name evidence="2" type="ORF">IC230_29060</name>
</gene>
<comment type="caution">
    <text evidence="2">The sequence shown here is derived from an EMBL/GenBank/DDBJ whole genome shotgun (WGS) entry which is preliminary data.</text>
</comment>
<keyword evidence="3" id="KW-1185">Reference proteome</keyword>
<evidence type="ECO:0000313" key="2">
    <source>
        <dbReference type="EMBL" id="MBD2756965.1"/>
    </source>
</evidence>
<accession>A0A927B768</accession>
<reference evidence="2" key="1">
    <citation type="submission" date="2020-09" db="EMBL/GenBank/DDBJ databases">
        <authorList>
            <person name="Kim M.K."/>
        </authorList>
    </citation>
    <scope>NUCLEOTIDE SEQUENCE</scope>
    <source>
        <strain evidence="2">BT704</strain>
    </source>
</reference>
<dbReference type="Proteomes" id="UP000653797">
    <property type="component" value="Unassembled WGS sequence"/>
</dbReference>
<proteinExistence type="predicted"/>
<name>A0A927B768_9BACT</name>